<evidence type="ECO:0000313" key="8">
    <source>
        <dbReference type="EMBL" id="SMC17597.1"/>
    </source>
</evidence>
<feature type="transmembrane region" description="Helical" evidence="7">
    <location>
        <begin position="160"/>
        <end position="183"/>
    </location>
</feature>
<dbReference type="STRING" id="1121390.SAMN02746041_00354"/>
<dbReference type="RefSeq" id="WP_139796435.1">
    <property type="nucleotide sequence ID" value="NZ_FWXF01000001.1"/>
</dbReference>
<dbReference type="OrthoDB" id="9805022at2"/>
<protein>
    <submittedName>
        <fullName evidence="8">Phospholipid/cholesterol/gamma-HCH transport system permease protein</fullName>
    </submittedName>
</protein>
<dbReference type="Pfam" id="PF02405">
    <property type="entry name" value="MlaE"/>
    <property type="match status" value="1"/>
</dbReference>
<keyword evidence="3" id="KW-0813">Transport</keyword>
<evidence type="ECO:0000313" key="9">
    <source>
        <dbReference type="Proteomes" id="UP000192783"/>
    </source>
</evidence>
<dbReference type="EMBL" id="FWXF01000001">
    <property type="protein sequence ID" value="SMC17597.1"/>
    <property type="molecule type" value="Genomic_DNA"/>
</dbReference>
<accession>A0A1W1X119</accession>
<dbReference type="NCBIfam" id="TIGR00056">
    <property type="entry name" value="MlaE family lipid ABC transporter permease subunit"/>
    <property type="match status" value="1"/>
</dbReference>
<evidence type="ECO:0000256" key="5">
    <source>
        <dbReference type="ARBA" id="ARBA00022989"/>
    </source>
</evidence>
<evidence type="ECO:0000256" key="4">
    <source>
        <dbReference type="ARBA" id="ARBA00022692"/>
    </source>
</evidence>
<reference evidence="8 9" key="1">
    <citation type="submission" date="2017-04" db="EMBL/GenBank/DDBJ databases">
        <authorList>
            <person name="Afonso C.L."/>
            <person name="Miller P.J."/>
            <person name="Scott M.A."/>
            <person name="Spackman E."/>
            <person name="Goraichik I."/>
            <person name="Dimitrov K.M."/>
            <person name="Suarez D.L."/>
            <person name="Swayne D.E."/>
        </authorList>
    </citation>
    <scope>NUCLEOTIDE SEQUENCE [LARGE SCALE GENOMIC DNA]</scope>
    <source>
        <strain evidence="8 9">DSM 13146</strain>
    </source>
</reference>
<dbReference type="InterPro" id="IPR030802">
    <property type="entry name" value="Permease_MalE"/>
</dbReference>
<evidence type="ECO:0000256" key="1">
    <source>
        <dbReference type="ARBA" id="ARBA00004141"/>
    </source>
</evidence>
<dbReference type="Proteomes" id="UP000192783">
    <property type="component" value="Unassembled WGS sequence"/>
</dbReference>
<comment type="similarity">
    <text evidence="2 7">Belongs to the MlaE permease family.</text>
</comment>
<feature type="transmembrane region" description="Helical" evidence="7">
    <location>
        <begin position="20"/>
        <end position="38"/>
    </location>
</feature>
<keyword evidence="5 7" id="KW-1133">Transmembrane helix</keyword>
<sequence length="265" mass="28271">MEGLLLDVLSGLGRWTLGHVRGTGRAGIFLMHGVRGVFRKPKKFRAILGHVHFIGTKSFFVIGFTAAFTGMVLGLQGYYTLSKFGSEGLLGAAVALSLIRELGPVLSALMVTGRAGSAICAEIGIMRIEEQIDALECMAIDPHAYLIAPRFVASLVAMPLLTAFFDVVGIAGGYLVGVSLLGVNPGAYLDGMQKSVEWLDVYMGLVKSFIFAMLFIWICTYKGYFAGVDRGSFGPEDVGRATTDAVVVSSVAILVSDYVVTSLLL</sequence>
<feature type="transmembrane region" description="Helical" evidence="7">
    <location>
        <begin position="59"/>
        <end position="79"/>
    </location>
</feature>
<keyword evidence="6 7" id="KW-0472">Membrane</keyword>
<organism evidence="8 9">
    <name type="scientific">Desulfacinum hydrothermale DSM 13146</name>
    <dbReference type="NCBI Taxonomy" id="1121390"/>
    <lineage>
        <taxon>Bacteria</taxon>
        <taxon>Pseudomonadati</taxon>
        <taxon>Thermodesulfobacteriota</taxon>
        <taxon>Syntrophobacteria</taxon>
        <taxon>Syntrophobacterales</taxon>
        <taxon>Syntrophobacteraceae</taxon>
        <taxon>Desulfacinum</taxon>
    </lineage>
</organism>
<evidence type="ECO:0000256" key="7">
    <source>
        <dbReference type="RuleBase" id="RU362044"/>
    </source>
</evidence>
<name>A0A1W1X119_9BACT</name>
<evidence type="ECO:0000256" key="2">
    <source>
        <dbReference type="ARBA" id="ARBA00007556"/>
    </source>
</evidence>
<comment type="subcellular location">
    <subcellularLocation>
        <location evidence="1">Membrane</location>
        <topology evidence="1">Multi-pass membrane protein</topology>
    </subcellularLocation>
</comment>
<evidence type="ECO:0000256" key="6">
    <source>
        <dbReference type="ARBA" id="ARBA00023136"/>
    </source>
</evidence>
<dbReference type="GO" id="GO:0043190">
    <property type="term" value="C:ATP-binding cassette (ABC) transporter complex"/>
    <property type="evidence" value="ECO:0007669"/>
    <property type="project" value="InterPro"/>
</dbReference>
<dbReference type="AlphaFoldDB" id="A0A1W1X119"/>
<gene>
    <name evidence="8" type="ORF">SAMN02746041_00354</name>
</gene>
<proteinExistence type="inferred from homology"/>
<dbReference type="PANTHER" id="PTHR30188:SF4">
    <property type="entry name" value="PROTEIN TRIGALACTOSYLDIACYLGLYCEROL 1, CHLOROPLASTIC"/>
    <property type="match status" value="1"/>
</dbReference>
<feature type="transmembrane region" description="Helical" evidence="7">
    <location>
        <begin position="204"/>
        <end position="225"/>
    </location>
</feature>
<dbReference type="GO" id="GO:0005548">
    <property type="term" value="F:phospholipid transporter activity"/>
    <property type="evidence" value="ECO:0007669"/>
    <property type="project" value="TreeGrafter"/>
</dbReference>
<dbReference type="InterPro" id="IPR003453">
    <property type="entry name" value="ABC_MlaE_roteobac"/>
</dbReference>
<dbReference type="PANTHER" id="PTHR30188">
    <property type="entry name" value="ABC TRANSPORTER PERMEASE PROTEIN-RELATED"/>
    <property type="match status" value="1"/>
</dbReference>
<evidence type="ECO:0000256" key="3">
    <source>
        <dbReference type="ARBA" id="ARBA00022448"/>
    </source>
</evidence>
<feature type="transmembrane region" description="Helical" evidence="7">
    <location>
        <begin position="245"/>
        <end position="264"/>
    </location>
</feature>
<keyword evidence="9" id="KW-1185">Reference proteome</keyword>
<keyword evidence="4 7" id="KW-0812">Transmembrane</keyword>